<keyword evidence="4" id="KW-1185">Reference proteome</keyword>
<protein>
    <submittedName>
        <fullName evidence="3">Cell wall hydrolase CwlJ, involved in spore germination</fullName>
    </submittedName>
</protein>
<organism evidence="3 4">
    <name type="scientific">Sphingomonas rubra</name>
    <dbReference type="NCBI Taxonomy" id="634430"/>
    <lineage>
        <taxon>Bacteria</taxon>
        <taxon>Pseudomonadati</taxon>
        <taxon>Pseudomonadota</taxon>
        <taxon>Alphaproteobacteria</taxon>
        <taxon>Sphingomonadales</taxon>
        <taxon>Sphingomonadaceae</taxon>
        <taxon>Sphingomonas</taxon>
    </lineage>
</organism>
<keyword evidence="3" id="KW-0378">Hydrolase</keyword>
<dbReference type="Proteomes" id="UP000199586">
    <property type="component" value="Unassembled WGS sequence"/>
</dbReference>
<dbReference type="InterPro" id="IPR011105">
    <property type="entry name" value="Cell_wall_hydrolase_SleB"/>
</dbReference>
<feature type="signal peptide" evidence="1">
    <location>
        <begin position="1"/>
        <end position="27"/>
    </location>
</feature>
<dbReference type="STRING" id="634430.SAMN04488241_10434"/>
<sequence>MSKFETKRVLQIVAAGACSICAHMAWAATPTAPPAEQITGPTPAVLVTTDVQTPLSPTTAAAPEEEPRLDPREIECIAKVIRHEAANQPIAGQVAVAQVILERMTDGRFPTTACGVVNQRGQFFNVDSYDPPRNDTRWAVAHRVATEALGGDGDSAADGALFFHSAGAPMPGRTRVARIADHIFYR</sequence>
<reference evidence="3 4" key="1">
    <citation type="submission" date="2016-10" db="EMBL/GenBank/DDBJ databases">
        <authorList>
            <person name="de Groot N.N."/>
        </authorList>
    </citation>
    <scope>NUCLEOTIDE SEQUENCE [LARGE SCALE GENOMIC DNA]</scope>
    <source>
        <strain evidence="3 4">CGMCC 1.9113</strain>
    </source>
</reference>
<dbReference type="GO" id="GO:0016787">
    <property type="term" value="F:hydrolase activity"/>
    <property type="evidence" value="ECO:0007669"/>
    <property type="project" value="UniProtKB-KW"/>
</dbReference>
<dbReference type="OrthoDB" id="9785345at2"/>
<dbReference type="AlphaFoldDB" id="A0A1I5RPU6"/>
<name>A0A1I5RPU6_9SPHN</name>
<dbReference type="EMBL" id="FOXP01000004">
    <property type="protein sequence ID" value="SFP60535.1"/>
    <property type="molecule type" value="Genomic_DNA"/>
</dbReference>
<dbReference type="Pfam" id="PF07486">
    <property type="entry name" value="Hydrolase_2"/>
    <property type="match status" value="1"/>
</dbReference>
<dbReference type="InterPro" id="IPR042047">
    <property type="entry name" value="SleB_dom1"/>
</dbReference>
<evidence type="ECO:0000256" key="1">
    <source>
        <dbReference type="SAM" id="SignalP"/>
    </source>
</evidence>
<feature type="domain" description="Cell wall hydrolase SleB" evidence="2">
    <location>
        <begin position="88"/>
        <end position="185"/>
    </location>
</feature>
<gene>
    <name evidence="3" type="ORF">SAMN04488241_10434</name>
</gene>
<accession>A0A1I5RPU6</accession>
<proteinExistence type="predicted"/>
<feature type="chain" id="PRO_5011716819" evidence="1">
    <location>
        <begin position="28"/>
        <end position="186"/>
    </location>
</feature>
<dbReference type="Gene3D" id="1.10.10.2520">
    <property type="entry name" value="Cell wall hydrolase SleB, domain 1"/>
    <property type="match status" value="1"/>
</dbReference>
<evidence type="ECO:0000313" key="4">
    <source>
        <dbReference type="Proteomes" id="UP000199586"/>
    </source>
</evidence>
<evidence type="ECO:0000313" key="3">
    <source>
        <dbReference type="EMBL" id="SFP60535.1"/>
    </source>
</evidence>
<evidence type="ECO:0000259" key="2">
    <source>
        <dbReference type="Pfam" id="PF07486"/>
    </source>
</evidence>
<keyword evidence="1" id="KW-0732">Signal</keyword>